<evidence type="ECO:0000256" key="15">
    <source>
        <dbReference type="RuleBase" id="RU003651"/>
    </source>
</evidence>
<organism evidence="17 18">
    <name type="scientific">Campylobacter hyointestinalis subsp. hyointestinalis</name>
    <dbReference type="NCBI Taxonomy" id="91352"/>
    <lineage>
        <taxon>Bacteria</taxon>
        <taxon>Pseudomonadati</taxon>
        <taxon>Campylobacterota</taxon>
        <taxon>Epsilonproteobacteria</taxon>
        <taxon>Campylobacterales</taxon>
        <taxon>Campylobacteraceae</taxon>
        <taxon>Campylobacter</taxon>
    </lineage>
</organism>
<dbReference type="GO" id="GO:0051301">
    <property type="term" value="P:cell division"/>
    <property type="evidence" value="ECO:0007669"/>
    <property type="project" value="UniProtKB-KW"/>
</dbReference>
<evidence type="ECO:0000256" key="12">
    <source>
        <dbReference type="ARBA" id="ARBA00023136"/>
    </source>
</evidence>
<evidence type="ECO:0000256" key="14">
    <source>
        <dbReference type="HAMAP-Rule" id="MF_01458"/>
    </source>
</evidence>
<keyword evidence="3 14" id="KW-0645">Protease</keyword>
<dbReference type="FunFam" id="1.10.8.60:FF:000001">
    <property type="entry name" value="ATP-dependent zinc metalloprotease FtsH"/>
    <property type="match status" value="1"/>
</dbReference>
<dbReference type="Pfam" id="PF17862">
    <property type="entry name" value="AAA_lid_3"/>
    <property type="match status" value="1"/>
</dbReference>
<dbReference type="GO" id="GO:0005524">
    <property type="term" value="F:ATP binding"/>
    <property type="evidence" value="ECO:0007669"/>
    <property type="project" value="UniProtKB-UniRule"/>
</dbReference>
<comment type="caution">
    <text evidence="17">The sequence shown here is derived from an EMBL/GenBank/DDBJ whole genome shotgun (WGS) entry which is preliminary data.</text>
</comment>
<name>A0A9W5EW95_CAMHY</name>
<gene>
    <name evidence="17" type="primary">ftsH_3</name>
    <name evidence="14" type="synonym">ftsH</name>
    <name evidence="17" type="ORF">ERS739220_01848</name>
</gene>
<dbReference type="FunFam" id="1.20.58.760:FF:000001">
    <property type="entry name" value="ATP-dependent zinc metalloprotease FtsH"/>
    <property type="match status" value="1"/>
</dbReference>
<dbReference type="SMART" id="SM00382">
    <property type="entry name" value="AAA"/>
    <property type="match status" value="1"/>
</dbReference>
<feature type="transmembrane region" description="Helical" evidence="14">
    <location>
        <begin position="24"/>
        <end position="41"/>
    </location>
</feature>
<dbReference type="FunFam" id="3.40.50.300:FF:000001">
    <property type="entry name" value="ATP-dependent zinc metalloprotease FtsH"/>
    <property type="match status" value="1"/>
</dbReference>
<dbReference type="InterPro" id="IPR041569">
    <property type="entry name" value="AAA_lid_3"/>
</dbReference>
<comment type="similarity">
    <text evidence="15">Belongs to the AAA ATPase family.</text>
</comment>
<dbReference type="Proteomes" id="UP000052257">
    <property type="component" value="Unassembled WGS sequence"/>
</dbReference>
<keyword evidence="4 14" id="KW-0812">Transmembrane</keyword>
<evidence type="ECO:0000256" key="1">
    <source>
        <dbReference type="ARBA" id="ARBA00004370"/>
    </source>
</evidence>
<dbReference type="NCBIfam" id="TIGR01241">
    <property type="entry name" value="FtsH_fam"/>
    <property type="match status" value="1"/>
</dbReference>
<feature type="binding site" evidence="14">
    <location>
        <position position="516"/>
    </location>
    <ligand>
        <name>Zn(2+)</name>
        <dbReference type="ChEBI" id="CHEBI:29105"/>
        <note>catalytic</note>
    </ligand>
</feature>
<keyword evidence="8 14" id="KW-0862">Zinc</keyword>
<sequence length="645" mass="70865">MENNDNKNGQNNNNNGNFFNKNPIIVFAAFAIIIVLVFRSFTPEGMNEFGGTTNSKAVSYSELKQLIKSKQISNVSIGQTTIRAEGGGTTYIVKKVNNDQTLVPLLESEGVSYGAYSETNWFSDMLFSWVIPVFIFFGIWMFLASRMQKNMGGGILGMGSSKKLVNSERPKVKFNDVAGVEEAKEEVKEIVDFLKNPDRYISLGAKIPKGVLLVGPPGTGKTLLAKAVAGEADVPFFSVSGSSFIEMFVGVGASRVRDLFENAKKEAPAIVFIDEIDAIGKSRAAGAMMGGNDEREQTLNQLLAEMDGFDSDKSPVIVLAATNRPEVLDAALLRPGRFDRQVLVDKPDFKGRVDILKVHSKEVRLAKNVNMDDIGRLTAGLAGADLANIINEAALLAGRASKKFIEQQDLVEAVERAIAGLEKKSRRINPKEKKIVTYHECGHALIAETTKGADKVTKVSVIPRGIAALGYTLNAPEENKFLMQKHELIAKVDVLLGGRAAEHVFIKEISTGASNDLERATDIIKAMVSMYGMTDVAGLMVLEKQRNVFLNGGQTLKDYSDDMAHKLDEYVKGFLEERFKAVVATLELYKGAIEKMVEALYEEETIEGSKVREIIKDYELENNIPTRLVNNEDANIDIQEAKEKE</sequence>
<evidence type="ECO:0000313" key="17">
    <source>
        <dbReference type="EMBL" id="CUU88130.1"/>
    </source>
</evidence>
<evidence type="ECO:0000256" key="11">
    <source>
        <dbReference type="ARBA" id="ARBA00023049"/>
    </source>
</evidence>
<evidence type="ECO:0000256" key="13">
    <source>
        <dbReference type="ARBA" id="ARBA00061570"/>
    </source>
</evidence>
<feature type="active site" evidence="14">
    <location>
        <position position="440"/>
    </location>
</feature>
<comment type="function">
    <text evidence="14">Acts as a processive, ATP-dependent zinc metallopeptidase for both cytoplasmic and membrane proteins. Plays a role in the quality control of integral membrane proteins.</text>
</comment>
<dbReference type="HAMAP" id="MF_01458">
    <property type="entry name" value="FtsH"/>
    <property type="match status" value="1"/>
</dbReference>
<evidence type="ECO:0000259" key="16">
    <source>
        <dbReference type="SMART" id="SM00382"/>
    </source>
</evidence>
<dbReference type="GO" id="GO:0004222">
    <property type="term" value="F:metalloendopeptidase activity"/>
    <property type="evidence" value="ECO:0007669"/>
    <property type="project" value="InterPro"/>
</dbReference>
<dbReference type="InterPro" id="IPR000642">
    <property type="entry name" value="Peptidase_M41"/>
</dbReference>
<evidence type="ECO:0000256" key="10">
    <source>
        <dbReference type="ARBA" id="ARBA00022989"/>
    </source>
</evidence>
<dbReference type="RefSeq" id="WP_059427714.1">
    <property type="nucleotide sequence ID" value="NZ_FAUV01000004.1"/>
</dbReference>
<dbReference type="Pfam" id="PF06480">
    <property type="entry name" value="FtsH_ext"/>
    <property type="match status" value="1"/>
</dbReference>
<dbReference type="SUPFAM" id="SSF52540">
    <property type="entry name" value="P-loop containing nucleoside triphosphate hydrolases"/>
    <property type="match status" value="1"/>
</dbReference>
<keyword evidence="17" id="KW-0131">Cell cycle</keyword>
<keyword evidence="17" id="KW-0132">Cell division</keyword>
<keyword evidence="7 14" id="KW-0378">Hydrolase</keyword>
<dbReference type="InterPro" id="IPR003593">
    <property type="entry name" value="AAA+_ATPase"/>
</dbReference>
<evidence type="ECO:0000256" key="6">
    <source>
        <dbReference type="ARBA" id="ARBA00022741"/>
    </source>
</evidence>
<dbReference type="PROSITE" id="PS00674">
    <property type="entry name" value="AAA"/>
    <property type="match status" value="1"/>
</dbReference>
<evidence type="ECO:0000256" key="8">
    <source>
        <dbReference type="ARBA" id="ARBA00022833"/>
    </source>
</evidence>
<dbReference type="GO" id="GO:0005886">
    <property type="term" value="C:plasma membrane"/>
    <property type="evidence" value="ECO:0007669"/>
    <property type="project" value="UniProtKB-SubCell"/>
</dbReference>
<dbReference type="EC" id="3.4.24.-" evidence="14"/>
<feature type="domain" description="AAA+ ATPase" evidence="16">
    <location>
        <begin position="207"/>
        <end position="348"/>
    </location>
</feature>
<feature type="transmembrane region" description="Helical" evidence="14">
    <location>
        <begin position="126"/>
        <end position="143"/>
    </location>
</feature>
<evidence type="ECO:0000313" key="18">
    <source>
        <dbReference type="Proteomes" id="UP000052257"/>
    </source>
</evidence>
<dbReference type="SUPFAM" id="SSF140990">
    <property type="entry name" value="FtsH protease domain-like"/>
    <property type="match status" value="1"/>
</dbReference>
<dbReference type="GO" id="GO:0030163">
    <property type="term" value="P:protein catabolic process"/>
    <property type="evidence" value="ECO:0007669"/>
    <property type="project" value="UniProtKB-UniRule"/>
</dbReference>
<dbReference type="Gene3D" id="3.30.720.210">
    <property type="match status" value="1"/>
</dbReference>
<dbReference type="InterPro" id="IPR003960">
    <property type="entry name" value="ATPase_AAA_CS"/>
</dbReference>
<dbReference type="GO" id="GO:0016887">
    <property type="term" value="F:ATP hydrolysis activity"/>
    <property type="evidence" value="ECO:0007669"/>
    <property type="project" value="UniProtKB-UniRule"/>
</dbReference>
<dbReference type="GO" id="GO:0008270">
    <property type="term" value="F:zinc ion binding"/>
    <property type="evidence" value="ECO:0007669"/>
    <property type="project" value="UniProtKB-UniRule"/>
</dbReference>
<accession>A0A9W5EW95</accession>
<dbReference type="InterPro" id="IPR003959">
    <property type="entry name" value="ATPase_AAA_core"/>
</dbReference>
<evidence type="ECO:0000256" key="4">
    <source>
        <dbReference type="ARBA" id="ARBA00022692"/>
    </source>
</evidence>
<keyword evidence="6 14" id="KW-0547">Nucleotide-binding</keyword>
<proteinExistence type="inferred from homology"/>
<reference evidence="17 18" key="1">
    <citation type="submission" date="2015-11" db="EMBL/GenBank/DDBJ databases">
        <authorList>
            <consortium name="Pathogen Informatics"/>
        </authorList>
    </citation>
    <scope>NUCLEOTIDE SEQUENCE [LARGE SCALE GENOMIC DNA]</scope>
    <source>
        <strain evidence="17 18">006A-0191</strain>
    </source>
</reference>
<dbReference type="GO" id="GO:0006508">
    <property type="term" value="P:proteolysis"/>
    <property type="evidence" value="ECO:0007669"/>
    <property type="project" value="UniProtKB-KW"/>
</dbReference>
<keyword evidence="11 14" id="KW-0482">Metalloprotease</keyword>
<dbReference type="AlphaFoldDB" id="A0A9W5EW95"/>
<keyword evidence="5 14" id="KW-0479">Metal-binding</keyword>
<dbReference type="InterPro" id="IPR050928">
    <property type="entry name" value="ATP-dep_Zn_Metalloprotease"/>
</dbReference>
<dbReference type="Pfam" id="PF00004">
    <property type="entry name" value="AAA"/>
    <property type="match status" value="1"/>
</dbReference>
<dbReference type="InterPro" id="IPR005936">
    <property type="entry name" value="FtsH"/>
</dbReference>
<dbReference type="GO" id="GO:0004176">
    <property type="term" value="F:ATP-dependent peptidase activity"/>
    <property type="evidence" value="ECO:0007669"/>
    <property type="project" value="InterPro"/>
</dbReference>
<dbReference type="InterPro" id="IPR037219">
    <property type="entry name" value="Peptidase_M41-like"/>
</dbReference>
<dbReference type="CDD" id="cd19501">
    <property type="entry name" value="RecA-like_FtsH"/>
    <property type="match status" value="1"/>
</dbReference>
<dbReference type="Gene3D" id="1.10.8.60">
    <property type="match status" value="1"/>
</dbReference>
<dbReference type="Gene3D" id="3.40.50.300">
    <property type="entry name" value="P-loop containing nucleotide triphosphate hydrolases"/>
    <property type="match status" value="1"/>
</dbReference>
<keyword evidence="14" id="KW-1003">Cell membrane</keyword>
<comment type="subunit">
    <text evidence="14">Homohexamer.</text>
</comment>
<keyword evidence="12 14" id="KW-0472">Membrane</keyword>
<evidence type="ECO:0000256" key="9">
    <source>
        <dbReference type="ARBA" id="ARBA00022840"/>
    </source>
</evidence>
<comment type="cofactor">
    <cofactor evidence="14">
        <name>Zn(2+)</name>
        <dbReference type="ChEBI" id="CHEBI:29105"/>
    </cofactor>
    <text evidence="14">Binds 1 zinc ion per subunit.</text>
</comment>
<feature type="binding site" evidence="14">
    <location>
        <position position="443"/>
    </location>
    <ligand>
        <name>Zn(2+)</name>
        <dbReference type="ChEBI" id="CHEBI:29105"/>
        <note>catalytic</note>
    </ligand>
</feature>
<keyword evidence="10 14" id="KW-1133">Transmembrane helix</keyword>
<comment type="similarity">
    <text evidence="13 14">In the central section; belongs to the AAA ATPase family.</text>
</comment>
<evidence type="ECO:0000256" key="2">
    <source>
        <dbReference type="ARBA" id="ARBA00010044"/>
    </source>
</evidence>
<dbReference type="InterPro" id="IPR011546">
    <property type="entry name" value="Pept_M41_FtsH_extracell"/>
</dbReference>
<feature type="binding site" evidence="14">
    <location>
        <begin position="215"/>
        <end position="222"/>
    </location>
    <ligand>
        <name>ATP</name>
        <dbReference type="ChEBI" id="CHEBI:30616"/>
    </ligand>
</feature>
<dbReference type="EMBL" id="FAUW01000005">
    <property type="protein sequence ID" value="CUU88130.1"/>
    <property type="molecule type" value="Genomic_DNA"/>
</dbReference>
<keyword evidence="9 14" id="KW-0067">ATP-binding</keyword>
<dbReference type="PANTHER" id="PTHR43655:SF2">
    <property type="entry name" value="AFG3 LIKE MATRIX AAA PEPTIDASE SUBUNIT 2, ISOFORM A"/>
    <property type="match status" value="1"/>
</dbReference>
<feature type="binding site" evidence="14">
    <location>
        <position position="439"/>
    </location>
    <ligand>
        <name>Zn(2+)</name>
        <dbReference type="ChEBI" id="CHEBI:29105"/>
        <note>catalytic</note>
    </ligand>
</feature>
<comment type="similarity">
    <text evidence="2 14">In the C-terminal section; belongs to the peptidase M41 family.</text>
</comment>
<evidence type="ECO:0000256" key="3">
    <source>
        <dbReference type="ARBA" id="ARBA00022670"/>
    </source>
</evidence>
<dbReference type="Gene3D" id="1.20.58.760">
    <property type="entry name" value="Peptidase M41"/>
    <property type="match status" value="1"/>
</dbReference>
<comment type="subcellular location">
    <subcellularLocation>
        <location evidence="14">Cell membrane</location>
        <topology evidence="14">Multi-pass membrane protein</topology>
        <orientation evidence="14">Cytoplasmic side</orientation>
    </subcellularLocation>
    <subcellularLocation>
        <location evidence="1">Membrane</location>
    </subcellularLocation>
</comment>
<dbReference type="Pfam" id="PF01434">
    <property type="entry name" value="Peptidase_M41"/>
    <property type="match status" value="1"/>
</dbReference>
<protein>
    <recommendedName>
        <fullName evidence="14">ATP-dependent zinc metalloprotease FtsH</fullName>
        <ecNumber evidence="14">3.4.24.-</ecNumber>
    </recommendedName>
</protein>
<dbReference type="PANTHER" id="PTHR43655">
    <property type="entry name" value="ATP-DEPENDENT PROTEASE"/>
    <property type="match status" value="1"/>
</dbReference>
<evidence type="ECO:0000256" key="7">
    <source>
        <dbReference type="ARBA" id="ARBA00022801"/>
    </source>
</evidence>
<dbReference type="InterPro" id="IPR027417">
    <property type="entry name" value="P-loop_NTPase"/>
</dbReference>
<evidence type="ECO:0000256" key="5">
    <source>
        <dbReference type="ARBA" id="ARBA00022723"/>
    </source>
</evidence>